<dbReference type="Gene3D" id="3.40.50.1400">
    <property type="match status" value="2"/>
</dbReference>
<dbReference type="InterPro" id="IPR002762">
    <property type="entry name" value="CbiX-like"/>
</dbReference>
<evidence type="ECO:0000256" key="1">
    <source>
        <dbReference type="ARBA" id="ARBA00022723"/>
    </source>
</evidence>
<dbReference type="Pfam" id="PF01903">
    <property type="entry name" value="CbiX"/>
    <property type="match status" value="2"/>
</dbReference>
<comment type="caution">
    <text evidence="3">The sequence shown here is derived from an EMBL/GenBank/DDBJ whole genome shotgun (WGS) entry which is preliminary data.</text>
</comment>
<dbReference type="PANTHER" id="PTHR33542:SF3">
    <property type="entry name" value="SIROHYDROCHLORIN FERROCHELATASE, CHLOROPLASTIC"/>
    <property type="match status" value="1"/>
</dbReference>
<accession>A0A917BVM9</accession>
<evidence type="ECO:0000313" key="4">
    <source>
        <dbReference type="Proteomes" id="UP000632498"/>
    </source>
</evidence>
<sequence>MGRPARLHAQWIKDQNIFADVKTAFWKEETFLQDALEDVDTPEVVVVPNLACSGFINKVVIPREMGLDGLLTRRNGQTIYLCQPVGEHPNLAALMAERLHQVMDDQQLSPSETTVFVVAHGNPDPDRPASHDSAVMLATRTYSHFPVQAMLPAFLEEKPFLKNWEKRVNTPNVIVLPFMIAAGTHGARDIPEFLGIELSAQQEIDLHENGQPTGPFEAAPGRNIWLMQAIGSHPRMAEFIVDIAREKLASQD</sequence>
<organism evidence="3 4">
    <name type="scientific">Terasakiella brassicae</name>
    <dbReference type="NCBI Taxonomy" id="1634917"/>
    <lineage>
        <taxon>Bacteria</taxon>
        <taxon>Pseudomonadati</taxon>
        <taxon>Pseudomonadota</taxon>
        <taxon>Alphaproteobacteria</taxon>
        <taxon>Rhodospirillales</taxon>
        <taxon>Terasakiellaceae</taxon>
        <taxon>Terasakiella</taxon>
    </lineage>
</organism>
<dbReference type="InterPro" id="IPR050963">
    <property type="entry name" value="Sirohydro_Cobaltochel/CbiX"/>
</dbReference>
<name>A0A917BVM9_9PROT</name>
<dbReference type="GO" id="GO:0016829">
    <property type="term" value="F:lyase activity"/>
    <property type="evidence" value="ECO:0007669"/>
    <property type="project" value="UniProtKB-KW"/>
</dbReference>
<protein>
    <recommendedName>
        <fullName evidence="5">Cobalamin biosynthesis protein CbiX</fullName>
    </recommendedName>
</protein>
<reference evidence="3" key="2">
    <citation type="submission" date="2020-09" db="EMBL/GenBank/DDBJ databases">
        <authorList>
            <person name="Sun Q."/>
            <person name="Zhou Y."/>
        </authorList>
    </citation>
    <scope>NUCLEOTIDE SEQUENCE</scope>
    <source>
        <strain evidence="3">CGMCC 1.15254</strain>
    </source>
</reference>
<keyword evidence="4" id="KW-1185">Reference proteome</keyword>
<keyword evidence="1" id="KW-0479">Metal-binding</keyword>
<dbReference type="Proteomes" id="UP000632498">
    <property type="component" value="Unassembled WGS sequence"/>
</dbReference>
<keyword evidence="2" id="KW-0456">Lyase</keyword>
<evidence type="ECO:0008006" key="5">
    <source>
        <dbReference type="Google" id="ProtNLM"/>
    </source>
</evidence>
<dbReference type="GO" id="GO:0046872">
    <property type="term" value="F:metal ion binding"/>
    <property type="evidence" value="ECO:0007669"/>
    <property type="project" value="UniProtKB-KW"/>
</dbReference>
<dbReference type="PANTHER" id="PTHR33542">
    <property type="entry name" value="SIROHYDROCHLORIN FERROCHELATASE, CHLOROPLASTIC"/>
    <property type="match status" value="1"/>
</dbReference>
<proteinExistence type="predicted"/>
<dbReference type="AlphaFoldDB" id="A0A917BVM9"/>
<reference evidence="3" key="1">
    <citation type="journal article" date="2014" name="Int. J. Syst. Evol. Microbiol.">
        <title>Complete genome sequence of Corynebacterium casei LMG S-19264T (=DSM 44701T), isolated from a smear-ripened cheese.</title>
        <authorList>
            <consortium name="US DOE Joint Genome Institute (JGI-PGF)"/>
            <person name="Walter F."/>
            <person name="Albersmeier A."/>
            <person name="Kalinowski J."/>
            <person name="Ruckert C."/>
        </authorList>
    </citation>
    <scope>NUCLEOTIDE SEQUENCE</scope>
    <source>
        <strain evidence="3">CGMCC 1.15254</strain>
    </source>
</reference>
<dbReference type="EMBL" id="BMHV01000007">
    <property type="protein sequence ID" value="GGF60109.1"/>
    <property type="molecule type" value="Genomic_DNA"/>
</dbReference>
<dbReference type="SUPFAM" id="SSF53800">
    <property type="entry name" value="Chelatase"/>
    <property type="match status" value="1"/>
</dbReference>
<evidence type="ECO:0000313" key="3">
    <source>
        <dbReference type="EMBL" id="GGF60109.1"/>
    </source>
</evidence>
<gene>
    <name evidence="3" type="ORF">GCM10011332_12290</name>
</gene>
<evidence type="ECO:0000256" key="2">
    <source>
        <dbReference type="ARBA" id="ARBA00023239"/>
    </source>
</evidence>